<dbReference type="EMBL" id="RSFA01000043">
    <property type="protein sequence ID" value="RSD31063.1"/>
    <property type="molecule type" value="Genomic_DNA"/>
</dbReference>
<feature type="binding site" evidence="13">
    <location>
        <position position="172"/>
    </location>
    <ligand>
        <name>FMN</name>
        <dbReference type="ChEBI" id="CHEBI:58210"/>
    </ligand>
</feature>
<evidence type="ECO:0000313" key="16">
    <source>
        <dbReference type="Proteomes" id="UP000269041"/>
    </source>
</evidence>
<feature type="binding site" evidence="13">
    <location>
        <position position="66"/>
    </location>
    <ligand>
        <name>substrate</name>
    </ligand>
</feature>
<feature type="binding site" evidence="13">
    <location>
        <position position="268"/>
    </location>
    <ligand>
        <name>FMN</name>
        <dbReference type="ChEBI" id="CHEBI:58210"/>
    </ligand>
</feature>
<dbReference type="Proteomes" id="UP000269041">
    <property type="component" value="Unassembled WGS sequence"/>
</dbReference>
<dbReference type="GO" id="GO:0006207">
    <property type="term" value="P:'de novo' pyrimidine nucleobase biosynthetic process"/>
    <property type="evidence" value="ECO:0007669"/>
    <property type="project" value="UniProtKB-UniRule"/>
</dbReference>
<dbReference type="InterPro" id="IPR013785">
    <property type="entry name" value="Aldolase_TIM"/>
</dbReference>
<evidence type="ECO:0000256" key="2">
    <source>
        <dbReference type="ARBA" id="ARBA00004202"/>
    </source>
</evidence>
<feature type="binding site" evidence="13">
    <location>
        <position position="177"/>
    </location>
    <ligand>
        <name>substrate</name>
    </ligand>
</feature>
<evidence type="ECO:0000256" key="13">
    <source>
        <dbReference type="HAMAP-Rule" id="MF_00225"/>
    </source>
</evidence>
<comment type="similarity">
    <text evidence="4 13">Belongs to the dihydroorotate dehydrogenase family. Type 2 subfamily.</text>
</comment>
<comment type="cofactor">
    <cofactor evidence="13">
        <name>FMN</name>
        <dbReference type="ChEBI" id="CHEBI:58210"/>
    </cofactor>
    <text evidence="13">Binds 1 FMN per subunit.</text>
</comment>
<feature type="binding site" evidence="13">
    <location>
        <begin position="62"/>
        <end position="66"/>
    </location>
    <ligand>
        <name>FMN</name>
        <dbReference type="ChEBI" id="CHEBI:58210"/>
    </ligand>
</feature>
<keyword evidence="10 13" id="KW-0560">Oxidoreductase</keyword>
<gene>
    <name evidence="13" type="primary">pyrD</name>
    <name evidence="15" type="ORF">EJA03_10675</name>
</gene>
<dbReference type="GO" id="GO:0005737">
    <property type="term" value="C:cytoplasm"/>
    <property type="evidence" value="ECO:0007669"/>
    <property type="project" value="InterPro"/>
</dbReference>
<keyword evidence="6 13" id="KW-1003">Cell membrane</keyword>
<evidence type="ECO:0000259" key="14">
    <source>
        <dbReference type="Pfam" id="PF01180"/>
    </source>
</evidence>
<dbReference type="InterPro" id="IPR005720">
    <property type="entry name" value="Dihydroorotate_DH_cat"/>
</dbReference>
<keyword evidence="9 13" id="KW-0665">Pyrimidine biosynthesis</keyword>
<dbReference type="Gene3D" id="3.20.20.70">
    <property type="entry name" value="Aldolase class I"/>
    <property type="match status" value="1"/>
</dbReference>
<feature type="active site" description="Nucleophile" evidence="13">
    <location>
        <position position="175"/>
    </location>
</feature>
<comment type="pathway">
    <text evidence="3 13">Pyrimidine metabolism; UMP biosynthesis via de novo pathway; orotate from (S)-dihydroorotate (quinone route): step 1/1.</text>
</comment>
<feature type="binding site" evidence="13">
    <location>
        <position position="217"/>
    </location>
    <ligand>
        <name>FMN</name>
        <dbReference type="ChEBI" id="CHEBI:58210"/>
    </ligand>
</feature>
<dbReference type="OrthoDB" id="9802377at2"/>
<feature type="domain" description="Dihydroorotate dehydrogenase catalytic" evidence="14">
    <location>
        <begin position="47"/>
        <end position="336"/>
    </location>
</feature>
<feature type="binding site" evidence="13">
    <location>
        <position position="139"/>
    </location>
    <ligand>
        <name>FMN</name>
        <dbReference type="ChEBI" id="CHEBI:58210"/>
    </ligand>
</feature>
<evidence type="ECO:0000256" key="4">
    <source>
        <dbReference type="ARBA" id="ARBA00005359"/>
    </source>
</evidence>
<protein>
    <recommendedName>
        <fullName evidence="13">Dihydroorotate dehydrogenase (quinone)</fullName>
        <ecNumber evidence="13">1.3.5.2</ecNumber>
    </recommendedName>
    <alternativeName>
        <fullName evidence="13">DHOdehase</fullName>
        <shortName evidence="13">DHOD</shortName>
        <shortName evidence="13">DHODase</shortName>
    </alternativeName>
    <alternativeName>
        <fullName evidence="13">Dihydroorotate oxidase</fullName>
    </alternativeName>
</protein>
<sequence length="336" mass="36983">MLYRLARTGFFQLDAEKAHDLAIENFKRFTGTPLDLLYRQQLPGRSVECMGITFRNPVGLAAGLDKNGECIEAFDAMGFGFVEVGTVTPKPQPGNEKPRLFRLVEAEGIINRMGFNNQGVDNLVENVKKANFNCILGINIGKNKDTPIQNGAEDYLICMDKVYQYAGYIAVNISSPNTPGLRSLQYGKALDELLSDLKQKQSELATKHQKYVPLALKIAPDLSDDEVNQVCDSLLKNKIDGVIATNTTLDRSIVEGMKYANEAGGLSGRPVQSRSTEVVRLLHNKLKDQIPVIGVGGIDSYVAAKEKMMAGAQLIQVYSGFIYHGPKLVRDIVKNI</sequence>
<dbReference type="HAMAP" id="MF_00225">
    <property type="entry name" value="DHO_dh_type2"/>
    <property type="match status" value="1"/>
</dbReference>
<evidence type="ECO:0000256" key="5">
    <source>
        <dbReference type="ARBA" id="ARBA00011245"/>
    </source>
</evidence>
<dbReference type="CDD" id="cd04738">
    <property type="entry name" value="DHOD_2_like"/>
    <property type="match status" value="1"/>
</dbReference>
<proteinExistence type="inferred from homology"/>
<evidence type="ECO:0000256" key="9">
    <source>
        <dbReference type="ARBA" id="ARBA00022975"/>
    </source>
</evidence>
<dbReference type="NCBIfam" id="TIGR01036">
    <property type="entry name" value="pyrD_sub2"/>
    <property type="match status" value="1"/>
</dbReference>
<evidence type="ECO:0000256" key="8">
    <source>
        <dbReference type="ARBA" id="ARBA00022643"/>
    </source>
</evidence>
<dbReference type="AlphaFoldDB" id="A0A3R9G2Y7"/>
<dbReference type="NCBIfam" id="NF003652">
    <property type="entry name" value="PRK05286.2-5"/>
    <property type="match status" value="1"/>
</dbReference>
<dbReference type="GO" id="GO:0106430">
    <property type="term" value="F:dihydroorotate dehydrogenase (quinone) activity"/>
    <property type="evidence" value="ECO:0007669"/>
    <property type="project" value="UniProtKB-EC"/>
</dbReference>
<dbReference type="PIRSF" id="PIRSF000164">
    <property type="entry name" value="DHO_oxidase"/>
    <property type="match status" value="1"/>
</dbReference>
<evidence type="ECO:0000256" key="3">
    <source>
        <dbReference type="ARBA" id="ARBA00005161"/>
    </source>
</evidence>
<comment type="subcellular location">
    <subcellularLocation>
        <location evidence="2 13">Cell membrane</location>
        <topology evidence="2 13">Peripheral membrane protein</topology>
    </subcellularLocation>
</comment>
<comment type="subunit">
    <text evidence="5 13">Monomer.</text>
</comment>
<dbReference type="GO" id="GO:0044205">
    <property type="term" value="P:'de novo' UMP biosynthetic process"/>
    <property type="evidence" value="ECO:0007669"/>
    <property type="project" value="UniProtKB-UniRule"/>
</dbReference>
<keyword evidence="11 13" id="KW-0472">Membrane</keyword>
<dbReference type="SUPFAM" id="SSF51395">
    <property type="entry name" value="FMN-linked oxidoreductases"/>
    <property type="match status" value="1"/>
</dbReference>
<dbReference type="InterPro" id="IPR050074">
    <property type="entry name" value="DHO_dehydrogenase"/>
</dbReference>
<feature type="binding site" evidence="13">
    <location>
        <begin position="246"/>
        <end position="247"/>
    </location>
    <ligand>
        <name>substrate</name>
    </ligand>
</feature>
<dbReference type="EC" id="1.3.5.2" evidence="13"/>
<evidence type="ECO:0000256" key="1">
    <source>
        <dbReference type="ARBA" id="ARBA00003125"/>
    </source>
</evidence>
<dbReference type="PROSITE" id="PS00911">
    <property type="entry name" value="DHODEHASE_1"/>
    <property type="match status" value="1"/>
</dbReference>
<keyword evidence="8 13" id="KW-0288">FMN</keyword>
<feature type="binding site" evidence="13">
    <location>
        <begin position="111"/>
        <end position="115"/>
    </location>
    <ligand>
        <name>substrate</name>
    </ligand>
</feature>
<feature type="binding site" evidence="13">
    <location>
        <position position="86"/>
    </location>
    <ligand>
        <name>FMN</name>
        <dbReference type="ChEBI" id="CHEBI:58210"/>
    </ligand>
</feature>
<name>A0A3R9G2Y7_9VIBR</name>
<evidence type="ECO:0000256" key="10">
    <source>
        <dbReference type="ARBA" id="ARBA00023002"/>
    </source>
</evidence>
<dbReference type="NCBIfam" id="NF003644">
    <property type="entry name" value="PRK05286.1-1"/>
    <property type="match status" value="1"/>
</dbReference>
<feature type="binding site" evidence="13">
    <location>
        <position position="172"/>
    </location>
    <ligand>
        <name>substrate</name>
    </ligand>
</feature>
<dbReference type="PROSITE" id="PS00912">
    <property type="entry name" value="DHODEHASE_2"/>
    <property type="match status" value="1"/>
</dbReference>
<feature type="binding site" evidence="13">
    <location>
        <position position="297"/>
    </location>
    <ligand>
        <name>FMN</name>
        <dbReference type="ChEBI" id="CHEBI:58210"/>
    </ligand>
</feature>
<dbReference type="FunFam" id="3.20.20.70:FF:000028">
    <property type="entry name" value="Dihydroorotate dehydrogenase (quinone)"/>
    <property type="match status" value="1"/>
</dbReference>
<evidence type="ECO:0000256" key="12">
    <source>
        <dbReference type="ARBA" id="ARBA00048639"/>
    </source>
</evidence>
<keyword evidence="7 13" id="KW-0285">Flavoprotein</keyword>
<dbReference type="RefSeq" id="WP_125321361.1">
    <property type="nucleotide sequence ID" value="NZ_AP024889.1"/>
</dbReference>
<organism evidence="15 16">
    <name type="scientific">Vibrio pectenicida</name>
    <dbReference type="NCBI Taxonomy" id="62763"/>
    <lineage>
        <taxon>Bacteria</taxon>
        <taxon>Pseudomonadati</taxon>
        <taxon>Pseudomonadota</taxon>
        <taxon>Gammaproteobacteria</taxon>
        <taxon>Vibrionales</taxon>
        <taxon>Vibrionaceae</taxon>
        <taxon>Vibrio</taxon>
    </lineage>
</organism>
<evidence type="ECO:0000313" key="15">
    <source>
        <dbReference type="EMBL" id="RSD31063.1"/>
    </source>
</evidence>
<evidence type="ECO:0000256" key="11">
    <source>
        <dbReference type="ARBA" id="ARBA00023136"/>
    </source>
</evidence>
<dbReference type="GO" id="GO:0005886">
    <property type="term" value="C:plasma membrane"/>
    <property type="evidence" value="ECO:0007669"/>
    <property type="project" value="UniProtKB-SubCell"/>
</dbReference>
<accession>A0A3R9G2Y7</accession>
<dbReference type="InterPro" id="IPR005719">
    <property type="entry name" value="Dihydroorotate_DH_2"/>
</dbReference>
<dbReference type="NCBIfam" id="NF003645">
    <property type="entry name" value="PRK05286.1-2"/>
    <property type="match status" value="1"/>
</dbReference>
<feature type="binding site" evidence="13">
    <location>
        <begin position="318"/>
        <end position="319"/>
    </location>
    <ligand>
        <name>FMN</name>
        <dbReference type="ChEBI" id="CHEBI:58210"/>
    </ligand>
</feature>
<dbReference type="Pfam" id="PF01180">
    <property type="entry name" value="DHO_dh"/>
    <property type="match status" value="1"/>
</dbReference>
<dbReference type="NCBIfam" id="NF003646">
    <property type="entry name" value="PRK05286.1-4"/>
    <property type="match status" value="1"/>
</dbReference>
<comment type="caution">
    <text evidence="15">The sequence shown here is derived from an EMBL/GenBank/DDBJ whole genome shotgun (WGS) entry which is preliminary data.</text>
</comment>
<evidence type="ECO:0000256" key="6">
    <source>
        <dbReference type="ARBA" id="ARBA00022475"/>
    </source>
</evidence>
<dbReference type="PANTHER" id="PTHR48109">
    <property type="entry name" value="DIHYDROOROTATE DEHYDROGENASE (QUINONE), MITOCHONDRIAL-RELATED"/>
    <property type="match status" value="1"/>
</dbReference>
<reference evidence="15 16" key="1">
    <citation type="submission" date="2018-12" db="EMBL/GenBank/DDBJ databases">
        <title>Genomic taxonomy of the Vibrionaceae family.</title>
        <authorList>
            <person name="Gomez-Gil B."/>
            <person name="Enciso-Ibarra K."/>
        </authorList>
    </citation>
    <scope>NUCLEOTIDE SEQUENCE [LARGE SCALE GENOMIC DNA]</scope>
    <source>
        <strain evidence="15 16">CAIM 594</strain>
    </source>
</reference>
<feature type="binding site" evidence="13">
    <location>
        <position position="245"/>
    </location>
    <ligand>
        <name>FMN</name>
        <dbReference type="ChEBI" id="CHEBI:58210"/>
    </ligand>
</feature>
<evidence type="ECO:0000256" key="7">
    <source>
        <dbReference type="ARBA" id="ARBA00022630"/>
    </source>
</evidence>
<dbReference type="UniPathway" id="UPA00070">
    <property type="reaction ID" value="UER00946"/>
</dbReference>
<dbReference type="InterPro" id="IPR012135">
    <property type="entry name" value="Dihydroorotate_DH_1_2"/>
</dbReference>
<comment type="function">
    <text evidence="1 13">Catalyzes the conversion of dihydroorotate to orotate with quinone as electron acceptor.</text>
</comment>
<keyword evidence="16" id="KW-1185">Reference proteome</keyword>
<comment type="catalytic activity">
    <reaction evidence="12 13">
        <text>(S)-dihydroorotate + a quinone = orotate + a quinol</text>
        <dbReference type="Rhea" id="RHEA:30187"/>
        <dbReference type="ChEBI" id="CHEBI:24646"/>
        <dbReference type="ChEBI" id="CHEBI:30839"/>
        <dbReference type="ChEBI" id="CHEBI:30864"/>
        <dbReference type="ChEBI" id="CHEBI:132124"/>
        <dbReference type="EC" id="1.3.5.2"/>
    </reaction>
</comment>
<dbReference type="InterPro" id="IPR001295">
    <property type="entry name" value="Dihydroorotate_DH_CS"/>
</dbReference>
<dbReference type="PANTHER" id="PTHR48109:SF4">
    <property type="entry name" value="DIHYDROOROTATE DEHYDROGENASE (QUINONE), MITOCHONDRIAL"/>
    <property type="match status" value="1"/>
</dbReference>